<accession>E8V564</accession>
<keyword evidence="1" id="KW-0175">Coiled coil</keyword>
<dbReference type="RefSeq" id="WP_013569482.1">
    <property type="nucleotide sequence ID" value="NC_014963.1"/>
</dbReference>
<evidence type="ECO:0000256" key="1">
    <source>
        <dbReference type="SAM" id="Coils"/>
    </source>
</evidence>
<dbReference type="HOGENOM" id="CLU_979286_0_0_0"/>
<protein>
    <recommendedName>
        <fullName evidence="5">Chromosome segregation ATPase-like protein</fullName>
    </recommendedName>
</protein>
<evidence type="ECO:0008006" key="5">
    <source>
        <dbReference type="Google" id="ProtNLM"/>
    </source>
</evidence>
<feature type="coiled-coil region" evidence="1">
    <location>
        <begin position="40"/>
        <end position="67"/>
    </location>
</feature>
<keyword evidence="2" id="KW-0472">Membrane</keyword>
<evidence type="ECO:0000313" key="4">
    <source>
        <dbReference type="Proteomes" id="UP000006844"/>
    </source>
</evidence>
<reference evidence="3 4" key="1">
    <citation type="journal article" date="2012" name="Stand. Genomic Sci.">
        <title>Complete genome sequence of Terriglobus saanensis type strain SP1PR4(T), an Acidobacteria from tundra soil.</title>
        <authorList>
            <person name="Rawat S.R."/>
            <person name="Mannisto M.K."/>
            <person name="Starovoytov V."/>
            <person name="Goodwin L."/>
            <person name="Nolan M."/>
            <person name="Hauser L."/>
            <person name="Land M."/>
            <person name="Davenport K.W."/>
            <person name="Woyke T."/>
            <person name="Haggblom M.M."/>
        </authorList>
    </citation>
    <scope>NUCLEOTIDE SEQUENCE</scope>
    <source>
        <strain evidence="4">ATCC BAA-1853 / DSM 23119 / SP1PR4</strain>
    </source>
</reference>
<dbReference type="eggNOG" id="COG1322">
    <property type="taxonomic scope" value="Bacteria"/>
</dbReference>
<dbReference type="Gene3D" id="1.20.5.190">
    <property type="match status" value="1"/>
</dbReference>
<sequence>MSDLENGQRTASNAFLALTIGALVLAIGGLVWSYTLQNHLSEADKQLAAAQAQNTALQQKLNATDARLRATTETFGQSLGVTQKQLELRGEAILARQQADTKRLEQTQQATQEKIGQVSTEVSSVKTDVGGVKTDVATTKTDLEATKTQLQRTMGDAGVMSGLIARNHDELEVLKHRGDRNYAEFTLHKGDKPVVLATVKLQLKKADQKHGKYTMNVMSDDRTIEKKDKSMMEPVQFYTGKDPVLYEIVVNNVDKNTVSGYLSTPKGQ</sequence>
<keyword evidence="2" id="KW-1133">Transmembrane helix</keyword>
<proteinExistence type="predicted"/>
<keyword evidence="2" id="KW-0812">Transmembrane</keyword>
<dbReference type="EMBL" id="CP002467">
    <property type="protein sequence ID" value="ADV83751.1"/>
    <property type="molecule type" value="Genomic_DNA"/>
</dbReference>
<feature type="transmembrane region" description="Helical" evidence="2">
    <location>
        <begin position="12"/>
        <end position="34"/>
    </location>
</feature>
<dbReference type="Proteomes" id="UP000006844">
    <property type="component" value="Chromosome"/>
</dbReference>
<dbReference type="OrthoDB" id="128618at2"/>
<dbReference type="AlphaFoldDB" id="E8V564"/>
<keyword evidence="4" id="KW-1185">Reference proteome</keyword>
<evidence type="ECO:0000313" key="3">
    <source>
        <dbReference type="EMBL" id="ADV83751.1"/>
    </source>
</evidence>
<gene>
    <name evidence="3" type="ordered locus">AciPR4_2991</name>
</gene>
<evidence type="ECO:0000256" key="2">
    <source>
        <dbReference type="SAM" id="Phobius"/>
    </source>
</evidence>
<dbReference type="KEGG" id="tsa:AciPR4_2991"/>
<organism evidence="3 4">
    <name type="scientific">Terriglobus saanensis (strain ATCC BAA-1853 / DSM 23119 / SP1PR4)</name>
    <dbReference type="NCBI Taxonomy" id="401053"/>
    <lineage>
        <taxon>Bacteria</taxon>
        <taxon>Pseudomonadati</taxon>
        <taxon>Acidobacteriota</taxon>
        <taxon>Terriglobia</taxon>
        <taxon>Terriglobales</taxon>
        <taxon>Acidobacteriaceae</taxon>
        <taxon>Terriglobus</taxon>
    </lineage>
</organism>
<name>E8V564_TERSS</name>